<sequence length="338" mass="37608">MVTATERKVNLSFEAKNKAQDGFVASTASRVLFSGAFGAGKTIALLTKALRLSQEYPKNFGYICRKVRATIELSTLKTFFDLVCPRELIAHYNKDKFFVTLINGSQLLFGGLDDPLKLGSLGAGGIGFAAIDEAIETNEDDWRMLEGRLRLPGVPHQIFAATNPGPPSHYLYVMFFKNELGEVYQASSFDNPALPDDYLERLNEFEGVYKDRYVLGLWKGLEGLVYSSFNDDVCLIPRFEIDKSWPVYTAHDFGSVNPAALFYAGNPGTGDFYAFAEYLPGIEMGHHDHVESFKTICEGRTVLKRVGGNHQETGERAAYTSEGWPITEPKHSLDKALQ</sequence>
<dbReference type="InterPro" id="IPR027417">
    <property type="entry name" value="P-loop_NTPase"/>
</dbReference>
<gene>
    <name evidence="3" type="ORF">LCGC14_3042530</name>
</gene>
<name>A0A0F8WP11_9ZZZZ</name>
<dbReference type="EMBL" id="LAZR01063883">
    <property type="protein sequence ID" value="KKK58627.1"/>
    <property type="molecule type" value="Genomic_DNA"/>
</dbReference>
<dbReference type="InterPro" id="IPR035412">
    <property type="entry name" value="Terminase_L_N"/>
</dbReference>
<dbReference type="Pfam" id="PF04466">
    <property type="entry name" value="Terminase_3"/>
    <property type="match status" value="1"/>
</dbReference>
<dbReference type="PANTHER" id="PTHR39184">
    <property type="match status" value="1"/>
</dbReference>
<dbReference type="Gene3D" id="3.40.50.300">
    <property type="entry name" value="P-loop containing nucleotide triphosphate hydrolases"/>
    <property type="match status" value="1"/>
</dbReference>
<dbReference type="AlphaFoldDB" id="A0A0F8WP11"/>
<dbReference type="PANTHER" id="PTHR39184:SF1">
    <property type="entry name" value="PBSX PHAGE TERMINASE LARGE SUBUNIT"/>
    <property type="match status" value="1"/>
</dbReference>
<proteinExistence type="predicted"/>
<feature type="non-terminal residue" evidence="3">
    <location>
        <position position="338"/>
    </location>
</feature>
<feature type="domain" description="Phage terminase large subunit N-terminal" evidence="2">
    <location>
        <begin position="33"/>
        <end position="205"/>
    </location>
</feature>
<accession>A0A0F8WP11</accession>
<evidence type="ECO:0000256" key="1">
    <source>
        <dbReference type="SAM" id="MobiDB-lite"/>
    </source>
</evidence>
<feature type="compositionally biased region" description="Basic and acidic residues" evidence="1">
    <location>
        <begin position="328"/>
        <end position="338"/>
    </location>
</feature>
<evidence type="ECO:0000313" key="3">
    <source>
        <dbReference type="EMBL" id="KKK58627.1"/>
    </source>
</evidence>
<feature type="region of interest" description="Disordered" evidence="1">
    <location>
        <begin position="312"/>
        <end position="338"/>
    </location>
</feature>
<comment type="caution">
    <text evidence="3">The sequence shown here is derived from an EMBL/GenBank/DDBJ whole genome shotgun (WGS) entry which is preliminary data.</text>
</comment>
<dbReference type="InterPro" id="IPR052380">
    <property type="entry name" value="Viral_DNA_packaging_terminase"/>
</dbReference>
<protein>
    <recommendedName>
        <fullName evidence="2">Phage terminase large subunit N-terminal domain-containing protein</fullName>
    </recommendedName>
</protein>
<evidence type="ECO:0000259" key="2">
    <source>
        <dbReference type="Pfam" id="PF04466"/>
    </source>
</evidence>
<reference evidence="3" key="1">
    <citation type="journal article" date="2015" name="Nature">
        <title>Complex archaea that bridge the gap between prokaryotes and eukaryotes.</title>
        <authorList>
            <person name="Spang A."/>
            <person name="Saw J.H."/>
            <person name="Jorgensen S.L."/>
            <person name="Zaremba-Niedzwiedzka K."/>
            <person name="Martijn J."/>
            <person name="Lind A.E."/>
            <person name="van Eijk R."/>
            <person name="Schleper C."/>
            <person name="Guy L."/>
            <person name="Ettema T.J."/>
        </authorList>
    </citation>
    <scope>NUCLEOTIDE SEQUENCE</scope>
</reference>
<dbReference type="Gene3D" id="3.30.420.280">
    <property type="match status" value="1"/>
</dbReference>
<organism evidence="3">
    <name type="scientific">marine sediment metagenome</name>
    <dbReference type="NCBI Taxonomy" id="412755"/>
    <lineage>
        <taxon>unclassified sequences</taxon>
        <taxon>metagenomes</taxon>
        <taxon>ecological metagenomes</taxon>
    </lineage>
</organism>